<organism evidence="1 2">
    <name type="scientific">Trifolium medium</name>
    <dbReference type="NCBI Taxonomy" id="97028"/>
    <lineage>
        <taxon>Eukaryota</taxon>
        <taxon>Viridiplantae</taxon>
        <taxon>Streptophyta</taxon>
        <taxon>Embryophyta</taxon>
        <taxon>Tracheophyta</taxon>
        <taxon>Spermatophyta</taxon>
        <taxon>Magnoliopsida</taxon>
        <taxon>eudicotyledons</taxon>
        <taxon>Gunneridae</taxon>
        <taxon>Pentapetalae</taxon>
        <taxon>rosids</taxon>
        <taxon>fabids</taxon>
        <taxon>Fabales</taxon>
        <taxon>Fabaceae</taxon>
        <taxon>Papilionoideae</taxon>
        <taxon>50 kb inversion clade</taxon>
        <taxon>NPAAA clade</taxon>
        <taxon>Hologalegina</taxon>
        <taxon>IRL clade</taxon>
        <taxon>Trifolieae</taxon>
        <taxon>Trifolium</taxon>
    </lineage>
</organism>
<reference evidence="1 2" key="1">
    <citation type="journal article" date="2018" name="Front. Plant Sci.">
        <title>Red Clover (Trifolium pratense) and Zigzag Clover (T. medium) - A Picture of Genomic Similarities and Differences.</title>
        <authorList>
            <person name="Dluhosova J."/>
            <person name="Istvanek J."/>
            <person name="Nedelnik J."/>
            <person name="Repkova J."/>
        </authorList>
    </citation>
    <scope>NUCLEOTIDE SEQUENCE [LARGE SCALE GENOMIC DNA]</scope>
    <source>
        <strain evidence="2">cv. 10/8</strain>
        <tissue evidence="1">Leaf</tissue>
    </source>
</reference>
<proteinExistence type="predicted"/>
<dbReference type="Proteomes" id="UP000265520">
    <property type="component" value="Unassembled WGS sequence"/>
</dbReference>
<sequence>MSGGGYLHHLNPDQCRSFVVVCSFLFLFVRGFSVREVLSSSSLFVRSGSVGGGGGSSYADMGEFTVWWWLEVLRLWWVVGVA</sequence>
<dbReference type="AlphaFoldDB" id="A0A392RED8"/>
<keyword evidence="2" id="KW-1185">Reference proteome</keyword>
<accession>A0A392RED8</accession>
<dbReference type="EMBL" id="LXQA010211482">
    <property type="protein sequence ID" value="MCI34196.1"/>
    <property type="molecule type" value="Genomic_DNA"/>
</dbReference>
<name>A0A392RED8_9FABA</name>
<feature type="non-terminal residue" evidence="1">
    <location>
        <position position="82"/>
    </location>
</feature>
<comment type="caution">
    <text evidence="1">The sequence shown here is derived from an EMBL/GenBank/DDBJ whole genome shotgun (WGS) entry which is preliminary data.</text>
</comment>
<protein>
    <submittedName>
        <fullName evidence="1">Uncharacterized protein</fullName>
    </submittedName>
</protein>
<evidence type="ECO:0000313" key="1">
    <source>
        <dbReference type="EMBL" id="MCI34196.1"/>
    </source>
</evidence>
<evidence type="ECO:0000313" key="2">
    <source>
        <dbReference type="Proteomes" id="UP000265520"/>
    </source>
</evidence>